<dbReference type="OrthoDB" id="9929927at2"/>
<evidence type="ECO:0000256" key="1">
    <source>
        <dbReference type="SAM" id="Phobius"/>
    </source>
</evidence>
<keyword evidence="1" id="KW-0812">Transmembrane</keyword>
<protein>
    <submittedName>
        <fullName evidence="2">Uncharacterized protein</fullName>
    </submittedName>
</protein>
<reference evidence="3" key="1">
    <citation type="submission" date="2016-01" db="EMBL/GenBank/DDBJ databases">
        <authorList>
            <person name="Mitreva M."/>
            <person name="Pepin K.H."/>
            <person name="Mihindukulasuriya K.A."/>
            <person name="Fulton R."/>
            <person name="Fronick C."/>
            <person name="O'Laughlin M."/>
            <person name="Miner T."/>
            <person name="Herter B."/>
            <person name="Rosa B.A."/>
            <person name="Cordes M."/>
            <person name="Tomlinson C."/>
            <person name="Wollam A."/>
            <person name="Palsikar V.B."/>
            <person name="Mardis E.R."/>
            <person name="Wilson R.K."/>
        </authorList>
    </citation>
    <scope>NUCLEOTIDE SEQUENCE [LARGE SCALE GENOMIC DNA]</scope>
    <source>
        <strain evidence="3">DNF00896</strain>
    </source>
</reference>
<dbReference type="AlphaFoldDB" id="A0A133ZYD5"/>
<keyword evidence="3" id="KW-1185">Reference proteome</keyword>
<proteinExistence type="predicted"/>
<gene>
    <name evidence="2" type="ORF">HMPREF1866_00613</name>
</gene>
<name>A0A133ZYD5_9FIRM</name>
<feature type="transmembrane region" description="Helical" evidence="1">
    <location>
        <begin position="97"/>
        <end position="123"/>
    </location>
</feature>
<evidence type="ECO:0000313" key="2">
    <source>
        <dbReference type="EMBL" id="KXB60426.1"/>
    </source>
</evidence>
<dbReference type="Proteomes" id="UP000070394">
    <property type="component" value="Unassembled WGS sequence"/>
</dbReference>
<dbReference type="PATRIC" id="fig|467210.3.peg.604"/>
<feature type="transmembrane region" description="Helical" evidence="1">
    <location>
        <begin position="7"/>
        <end position="33"/>
    </location>
</feature>
<keyword evidence="1" id="KW-0472">Membrane</keyword>
<keyword evidence="1" id="KW-1133">Transmembrane helix</keyword>
<organism evidence="2 3">
    <name type="scientific">Lachnoanaerobaculum saburreum</name>
    <dbReference type="NCBI Taxonomy" id="467210"/>
    <lineage>
        <taxon>Bacteria</taxon>
        <taxon>Bacillati</taxon>
        <taxon>Bacillota</taxon>
        <taxon>Clostridia</taxon>
        <taxon>Lachnospirales</taxon>
        <taxon>Lachnospiraceae</taxon>
        <taxon>Lachnoanaerobaculum</taxon>
    </lineage>
</organism>
<evidence type="ECO:0000313" key="3">
    <source>
        <dbReference type="Proteomes" id="UP000070394"/>
    </source>
</evidence>
<accession>A0A133ZYD5</accession>
<dbReference type="EMBL" id="LSDA01000014">
    <property type="protein sequence ID" value="KXB60426.1"/>
    <property type="molecule type" value="Genomic_DNA"/>
</dbReference>
<comment type="caution">
    <text evidence="2">The sequence shown here is derived from an EMBL/GenBank/DDBJ whole genome shotgun (WGS) entry which is preliminary data.</text>
</comment>
<feature type="transmembrane region" description="Helical" evidence="1">
    <location>
        <begin position="53"/>
        <end position="76"/>
    </location>
</feature>
<sequence>MKKIKLFSNLILTAGLIILITAFMEQVGIIHFAHISINPYDVNTLEQMNFHDRFIICIILVAYLMIVLSAILKIYFLYRAAKVKDDVIQVKKRHSKYLWLIFKSIVIVFILIMIVLTLLIILLNSIDCGNIPS</sequence>
<dbReference type="RefSeq" id="WP_060930550.1">
    <property type="nucleotide sequence ID" value="NZ_KQ959776.1"/>
</dbReference>